<dbReference type="EMBL" id="CP002959">
    <property type="protein sequence ID" value="AFM12957.1"/>
    <property type="molecule type" value="Genomic_DNA"/>
</dbReference>
<protein>
    <recommendedName>
        <fullName evidence="1">DUF4007 domain-containing protein</fullName>
    </recommendedName>
</protein>
<name>I4B6Q0_TURPD</name>
<gene>
    <name evidence="2" type="ordered locus">Turpa_2313</name>
</gene>
<dbReference type="OrthoDB" id="747541at2"/>
<keyword evidence="3" id="KW-1185">Reference proteome</keyword>
<accession>I4B6Q0</accession>
<dbReference type="STRING" id="869212.Turpa_2313"/>
<organism evidence="2 3">
    <name type="scientific">Turneriella parva (strain ATCC BAA-1111 / DSM 21527 / NCTC 11395 / H)</name>
    <name type="common">Leptospira parva</name>
    <dbReference type="NCBI Taxonomy" id="869212"/>
    <lineage>
        <taxon>Bacteria</taxon>
        <taxon>Pseudomonadati</taxon>
        <taxon>Spirochaetota</taxon>
        <taxon>Spirochaetia</taxon>
        <taxon>Leptospirales</taxon>
        <taxon>Leptospiraceae</taxon>
        <taxon>Turneriella</taxon>
    </lineage>
</organism>
<dbReference type="RefSeq" id="WP_014803463.1">
    <property type="nucleotide sequence ID" value="NC_018020.1"/>
</dbReference>
<reference evidence="2 3" key="1">
    <citation type="submission" date="2012-06" db="EMBL/GenBank/DDBJ databases">
        <title>The complete chromosome of genome of Turneriella parva DSM 21527.</title>
        <authorList>
            <consortium name="US DOE Joint Genome Institute (JGI-PGF)"/>
            <person name="Lucas S."/>
            <person name="Han J."/>
            <person name="Lapidus A."/>
            <person name="Bruce D."/>
            <person name="Goodwin L."/>
            <person name="Pitluck S."/>
            <person name="Peters L."/>
            <person name="Kyrpides N."/>
            <person name="Mavromatis K."/>
            <person name="Ivanova N."/>
            <person name="Mikhailova N."/>
            <person name="Chertkov O."/>
            <person name="Detter J.C."/>
            <person name="Tapia R."/>
            <person name="Han C."/>
            <person name="Land M."/>
            <person name="Hauser L."/>
            <person name="Markowitz V."/>
            <person name="Cheng J.-F."/>
            <person name="Hugenholtz P."/>
            <person name="Woyke T."/>
            <person name="Wu D."/>
            <person name="Gronow S."/>
            <person name="Wellnitz S."/>
            <person name="Brambilla E."/>
            <person name="Klenk H.-P."/>
            <person name="Eisen J.A."/>
        </authorList>
    </citation>
    <scope>NUCLEOTIDE SEQUENCE [LARGE SCALE GENOMIC DNA]</scope>
    <source>
        <strain evidence="3">ATCC BAA-1111 / DSM 21527 / NCTC 11395 / H</strain>
    </source>
</reference>
<dbReference type="InterPro" id="IPR025248">
    <property type="entry name" value="DUF4007"/>
</dbReference>
<dbReference type="PATRIC" id="fig|869212.3.peg.2327"/>
<dbReference type="Pfam" id="PF13182">
    <property type="entry name" value="DUF4007"/>
    <property type="match status" value="1"/>
</dbReference>
<dbReference type="HOGENOM" id="CLU_060482_0_0_12"/>
<feature type="domain" description="DUF4007" evidence="1">
    <location>
        <begin position="32"/>
        <end position="350"/>
    </location>
</feature>
<evidence type="ECO:0000259" key="1">
    <source>
        <dbReference type="Pfam" id="PF13182"/>
    </source>
</evidence>
<evidence type="ECO:0000313" key="3">
    <source>
        <dbReference type="Proteomes" id="UP000006048"/>
    </source>
</evidence>
<evidence type="ECO:0000313" key="2">
    <source>
        <dbReference type="EMBL" id="AFM12957.1"/>
    </source>
</evidence>
<dbReference type="Proteomes" id="UP000006048">
    <property type="component" value="Chromosome"/>
</dbReference>
<proteinExistence type="predicted"/>
<dbReference type="KEGG" id="tpx:Turpa_2313"/>
<sequence length="355" mass="38874">MHRIITVLVAATTAMRSGGAWSSGANSYTATFARHETFHPRYGWLKKGVDLVDHDPVAFASDDVHMNLGVGKNMAHAIRYWCEAFGLIVPLPSSPASGGGAEGGGGHTKRALHQLTHAARDLIAGAQALDPYIESTATLWWLHYQLLKTEKATTWNFAIDHFGRTTFTADELEHDLRAYVRSHYSDHKIADSSLAKDVHLFLRMYAFDESSTFSEDSIDSPFIELGLLQKRGKEYTFVIGAKPTLPDAIIAAACLDYAGVTLSPSKRDAHTGSKSISFTQLMQGDLSPVKAFRLTENSLYEALERTLTPGPSPAGRGEKDLYLSDTAGVKQLAFKSDPLKLAHKLLKGVYRHALS</sequence>
<dbReference type="AlphaFoldDB" id="I4B6Q0"/>